<dbReference type="GO" id="GO:0005829">
    <property type="term" value="C:cytosol"/>
    <property type="evidence" value="ECO:0007669"/>
    <property type="project" value="TreeGrafter"/>
</dbReference>
<dbReference type="GO" id="GO:0003955">
    <property type="term" value="F:NAD(P)H dehydrogenase (quinone) activity"/>
    <property type="evidence" value="ECO:0007669"/>
    <property type="project" value="TreeGrafter"/>
</dbReference>
<proteinExistence type="inferred from homology"/>
<comment type="caution">
    <text evidence="4">The sequence shown here is derived from an EMBL/GenBank/DDBJ whole genome shotgun (WGS) entry which is preliminary data.</text>
</comment>
<keyword evidence="2" id="KW-0560">Oxidoreductase</keyword>
<evidence type="ECO:0000256" key="2">
    <source>
        <dbReference type="ARBA" id="ARBA00023002"/>
    </source>
</evidence>
<evidence type="ECO:0000313" key="5">
    <source>
        <dbReference type="Proteomes" id="UP000490386"/>
    </source>
</evidence>
<dbReference type="OrthoDB" id="9798454at2"/>
<dbReference type="Proteomes" id="UP000490386">
    <property type="component" value="Unassembled WGS sequence"/>
</dbReference>
<dbReference type="Pfam" id="PF02525">
    <property type="entry name" value="Flavodoxin_2"/>
    <property type="match status" value="1"/>
</dbReference>
<comment type="similarity">
    <text evidence="1">Belongs to the NAD(P)H dehydrogenase (quinone) family.</text>
</comment>
<dbReference type="Gene3D" id="3.40.50.360">
    <property type="match status" value="1"/>
</dbReference>
<reference evidence="4 5" key="1">
    <citation type="submission" date="2019-09" db="EMBL/GenBank/DDBJ databases">
        <title>Phylogeny of genus Pseudoclavibacter and closely related genus.</title>
        <authorList>
            <person name="Li Y."/>
        </authorList>
    </citation>
    <scope>NUCLEOTIDE SEQUENCE [LARGE SCALE GENOMIC DNA]</scope>
    <source>
        <strain evidence="4 5">THG-MD12</strain>
    </source>
</reference>
<sequence>MHTLVIDGHPNPNSLSAALAKRYADAHGDARVLAVRDLTFDQNLRFGYTRRQELEPDLQEAWAAIQAAARIVLVTPVWWGSVPSLLQGFFDRLLLPRMAYDASGMLPKGLLKGRSARIILTADSPGIYLRLTGNTPVRQLKTHVLGFIGLSPIAVTRFSPVKTSTAEKRVQWLDEAAALGEKDARRYLPAPSPALMS</sequence>
<evidence type="ECO:0000256" key="1">
    <source>
        <dbReference type="ARBA" id="ARBA00006252"/>
    </source>
</evidence>
<feature type="domain" description="Flavodoxin-like fold" evidence="3">
    <location>
        <begin position="1"/>
        <end position="172"/>
    </location>
</feature>
<dbReference type="InterPro" id="IPR003680">
    <property type="entry name" value="Flavodoxin_fold"/>
</dbReference>
<name>A0A7J5AYI1_9MICO</name>
<dbReference type="EMBL" id="WBJX01000006">
    <property type="protein sequence ID" value="KAB1636498.1"/>
    <property type="molecule type" value="Genomic_DNA"/>
</dbReference>
<evidence type="ECO:0000313" key="4">
    <source>
        <dbReference type="EMBL" id="KAB1636498.1"/>
    </source>
</evidence>
<dbReference type="InterPro" id="IPR051545">
    <property type="entry name" value="NAD(P)H_dehydrogenase_qn"/>
</dbReference>
<dbReference type="PANTHER" id="PTHR10204:SF34">
    <property type="entry name" value="NAD(P)H DEHYDROGENASE [QUINONE] 1 ISOFORM 1"/>
    <property type="match status" value="1"/>
</dbReference>
<keyword evidence="5" id="KW-1185">Reference proteome</keyword>
<dbReference type="SUPFAM" id="SSF52218">
    <property type="entry name" value="Flavoproteins"/>
    <property type="match status" value="1"/>
</dbReference>
<gene>
    <name evidence="4" type="ORF">F8O03_16280</name>
</gene>
<accession>A0A7J5AYI1</accession>
<dbReference type="PANTHER" id="PTHR10204">
    <property type="entry name" value="NAD P H OXIDOREDUCTASE-RELATED"/>
    <property type="match status" value="1"/>
</dbReference>
<dbReference type="AlphaFoldDB" id="A0A7J5AYI1"/>
<dbReference type="RefSeq" id="WP_151424788.1">
    <property type="nucleotide sequence ID" value="NZ_CANKVH010000005.1"/>
</dbReference>
<dbReference type="InterPro" id="IPR029039">
    <property type="entry name" value="Flavoprotein-like_sf"/>
</dbReference>
<evidence type="ECO:0000259" key="3">
    <source>
        <dbReference type="Pfam" id="PF02525"/>
    </source>
</evidence>
<organism evidence="4 5">
    <name type="scientific">Pseudoclavibacter terrae</name>
    <dbReference type="NCBI Taxonomy" id="1530195"/>
    <lineage>
        <taxon>Bacteria</taxon>
        <taxon>Bacillati</taxon>
        <taxon>Actinomycetota</taxon>
        <taxon>Actinomycetes</taxon>
        <taxon>Micrococcales</taxon>
        <taxon>Microbacteriaceae</taxon>
        <taxon>Pseudoclavibacter</taxon>
    </lineage>
</organism>
<protein>
    <submittedName>
        <fullName evidence="4">Flavodoxin family protein</fullName>
    </submittedName>
</protein>